<comment type="caution">
    <text evidence="1">The sequence shown here is derived from an EMBL/GenBank/DDBJ whole genome shotgun (WGS) entry which is preliminary data.</text>
</comment>
<protein>
    <recommendedName>
        <fullName evidence="2">Bacterial mobilisation domain-containing protein</fullName>
    </recommendedName>
</protein>
<gene>
    <name evidence="1" type="ORF">COB13_07700</name>
</gene>
<sequence length="137" mass="15348">MRLSFNAQNTNNVHKSKANKIYPSPITVRFTNDEREQLKKDANGASISAHIRWCSLKKQKKRKIVPVAEKQALAQILGLLGQTRFANNLNQIAYEANCGSLLMDETTEEEIKLACAHIAFIRVKLIEALGLNKGSKK</sequence>
<accession>A0A2A4Z3Y4</accession>
<dbReference type="Pfam" id="PF21983">
    <property type="entry name" value="NikA-like"/>
    <property type="match status" value="1"/>
</dbReference>
<evidence type="ECO:0000313" key="1">
    <source>
        <dbReference type="EMBL" id="PCJ01236.1"/>
    </source>
</evidence>
<dbReference type="AlphaFoldDB" id="A0A2A4Z3Y4"/>
<dbReference type="InterPro" id="IPR053842">
    <property type="entry name" value="NikA-like"/>
</dbReference>
<reference key="1">
    <citation type="submission" date="2017-08" db="EMBL/GenBank/DDBJ databases">
        <title>A dynamic microbial community with high functional redundancy inhabits the cold, oxic subseafloor aquifer.</title>
        <authorList>
            <person name="Tully B.J."/>
            <person name="Wheat C.G."/>
            <person name="Glazer B.T."/>
            <person name="Huber J.A."/>
        </authorList>
    </citation>
    <scope>NUCLEOTIDE SEQUENCE [LARGE SCALE GENOMIC DNA]</scope>
</reference>
<organism evidence="1">
    <name type="scientific">OCS116 cluster bacterium</name>
    <dbReference type="NCBI Taxonomy" id="2030921"/>
    <lineage>
        <taxon>Bacteria</taxon>
        <taxon>Pseudomonadati</taxon>
        <taxon>Pseudomonadota</taxon>
        <taxon>Alphaproteobacteria</taxon>
        <taxon>OCS116 cluster</taxon>
    </lineage>
</organism>
<evidence type="ECO:0008006" key="2">
    <source>
        <dbReference type="Google" id="ProtNLM"/>
    </source>
</evidence>
<proteinExistence type="predicted"/>
<name>A0A2A4Z3Y4_9PROT</name>
<dbReference type="EMBL" id="NVUS01000008">
    <property type="protein sequence ID" value="PCJ01236.1"/>
    <property type="molecule type" value="Genomic_DNA"/>
</dbReference>
<reference evidence="1" key="2">
    <citation type="journal article" date="2018" name="ISME J.">
        <title>A dynamic microbial community with high functional redundancy inhabits the cold, oxic subseafloor aquifer.</title>
        <authorList>
            <person name="Tully B.J."/>
            <person name="Wheat C.G."/>
            <person name="Glazer B.T."/>
            <person name="Huber J.A."/>
        </authorList>
    </citation>
    <scope>NUCLEOTIDE SEQUENCE</scope>
    <source>
        <strain evidence="1">NORP83</strain>
    </source>
</reference>